<dbReference type="AlphaFoldDB" id="A0AAV5WS72"/>
<evidence type="ECO:0000313" key="2">
    <source>
        <dbReference type="EMBL" id="GMT35029.1"/>
    </source>
</evidence>
<dbReference type="Proteomes" id="UP001432322">
    <property type="component" value="Unassembled WGS sequence"/>
</dbReference>
<keyword evidence="1" id="KW-0732">Signal</keyword>
<dbReference type="EMBL" id="BTSY01000007">
    <property type="protein sequence ID" value="GMT35029.1"/>
    <property type="molecule type" value="Genomic_DNA"/>
</dbReference>
<proteinExistence type="predicted"/>
<protein>
    <submittedName>
        <fullName evidence="2">Uncharacterized protein</fullName>
    </submittedName>
</protein>
<sequence length="279" mass="31584">SSSMIFLFSIVLYSSCLGAATSNEDSGKNHNSITVPQPRSVDWCMKDLKKFRYCPAATTCNRLLPYSFHYKYWLTRDAYEIVEYLSDVFNITNTVLKTKLTSRMTTSAASFACEMFRPSEWPLAIYEECPKFAEMIFESVIVFMHTNFEMRHSLEAAAKNHSIPYNVALIPVFSASTDNESHINELMKPWNLALSTNKNLPEILVTDIQKTLRTAARCILPPNTNFSDYLKLAFEARFSPIANCSWTKPPPPPTEPNAATTTTFAALFTLIYSILAITF</sequence>
<reference evidence="2" key="1">
    <citation type="submission" date="2023-10" db="EMBL/GenBank/DDBJ databases">
        <title>Genome assembly of Pristionchus species.</title>
        <authorList>
            <person name="Yoshida K."/>
            <person name="Sommer R.J."/>
        </authorList>
    </citation>
    <scope>NUCLEOTIDE SEQUENCE</scope>
    <source>
        <strain evidence="2">RS5133</strain>
    </source>
</reference>
<gene>
    <name evidence="2" type="ORF">PFISCL1PPCAC_26326</name>
</gene>
<feature type="non-terminal residue" evidence="2">
    <location>
        <position position="1"/>
    </location>
</feature>
<evidence type="ECO:0000256" key="1">
    <source>
        <dbReference type="SAM" id="SignalP"/>
    </source>
</evidence>
<feature type="chain" id="PRO_5043630164" evidence="1">
    <location>
        <begin position="19"/>
        <end position="279"/>
    </location>
</feature>
<accession>A0AAV5WS72</accession>
<keyword evidence="3" id="KW-1185">Reference proteome</keyword>
<comment type="caution">
    <text evidence="2">The sequence shown here is derived from an EMBL/GenBank/DDBJ whole genome shotgun (WGS) entry which is preliminary data.</text>
</comment>
<evidence type="ECO:0000313" key="3">
    <source>
        <dbReference type="Proteomes" id="UP001432322"/>
    </source>
</evidence>
<feature type="signal peptide" evidence="1">
    <location>
        <begin position="1"/>
        <end position="18"/>
    </location>
</feature>
<organism evidence="2 3">
    <name type="scientific">Pristionchus fissidentatus</name>
    <dbReference type="NCBI Taxonomy" id="1538716"/>
    <lineage>
        <taxon>Eukaryota</taxon>
        <taxon>Metazoa</taxon>
        <taxon>Ecdysozoa</taxon>
        <taxon>Nematoda</taxon>
        <taxon>Chromadorea</taxon>
        <taxon>Rhabditida</taxon>
        <taxon>Rhabditina</taxon>
        <taxon>Diplogasteromorpha</taxon>
        <taxon>Diplogasteroidea</taxon>
        <taxon>Neodiplogasteridae</taxon>
        <taxon>Pristionchus</taxon>
    </lineage>
</organism>
<name>A0AAV5WS72_9BILA</name>